<organism evidence="2 3">
    <name type="scientific">Orbilia oligospora</name>
    <name type="common">Nematode-trapping fungus</name>
    <name type="synonym">Arthrobotrys oligospora</name>
    <dbReference type="NCBI Taxonomy" id="2813651"/>
    <lineage>
        <taxon>Eukaryota</taxon>
        <taxon>Fungi</taxon>
        <taxon>Dikarya</taxon>
        <taxon>Ascomycota</taxon>
        <taxon>Pezizomycotina</taxon>
        <taxon>Orbiliomycetes</taxon>
        <taxon>Orbiliales</taxon>
        <taxon>Orbiliaceae</taxon>
        <taxon>Orbilia</taxon>
    </lineage>
</organism>
<dbReference type="EMBL" id="WIQW01000013">
    <property type="protein sequence ID" value="KAF3106047.1"/>
    <property type="molecule type" value="Genomic_DNA"/>
</dbReference>
<dbReference type="AlphaFoldDB" id="A0A7C8JIB2"/>
<evidence type="ECO:0000256" key="1">
    <source>
        <dbReference type="SAM" id="MobiDB-lite"/>
    </source>
</evidence>
<protein>
    <submittedName>
        <fullName evidence="2">Uncharacterized protein</fullName>
    </submittedName>
</protein>
<gene>
    <name evidence="2" type="ORF">TWF102_001943</name>
</gene>
<proteinExistence type="predicted"/>
<comment type="caution">
    <text evidence="2">The sequence shown here is derived from an EMBL/GenBank/DDBJ whole genome shotgun (WGS) entry which is preliminary data.</text>
</comment>
<evidence type="ECO:0000313" key="3">
    <source>
        <dbReference type="Proteomes" id="UP000475325"/>
    </source>
</evidence>
<feature type="region of interest" description="Disordered" evidence="1">
    <location>
        <begin position="170"/>
        <end position="194"/>
    </location>
</feature>
<evidence type="ECO:0000313" key="2">
    <source>
        <dbReference type="EMBL" id="KAF3106047.1"/>
    </source>
</evidence>
<dbReference type="Proteomes" id="UP000475325">
    <property type="component" value="Unassembled WGS sequence"/>
</dbReference>
<name>A0A7C8JIB2_ORBOL</name>
<accession>A0A7C8JIB2</accession>
<sequence length="348" mass="37973">MLPTGLFGFNDREVSEFDEGFQIIMHPSSILPSFLLLVAPTLASTTYGCWSDRSQKFHKDCMVAASGIVLQQTGTDDNAWVPPNIITQSWGSCTAKLRGSGSGNVVPAIALVSSFEQLGSRCQNGYFYYDSGFVNAELNGKSGWKRDAPATEIELETTWNTTESISHYESKEPEWLSSRRHGKEEEEELSTRSRLTKRANGRFITSLTGRAGTFQLYRGTQTITGPHPGADVLVVDMYNVVLDLVDGALTNTGKYLLRTGIDVTSGSTVNVLALAVQLGGKYSSWQQMFNSFGDGGDLARGLINSAVVNWDGEQLTAGVYHIYDRFNDVVFSLILNGITGTTGGFPTR</sequence>
<reference evidence="2 3" key="1">
    <citation type="submission" date="2019-06" db="EMBL/GenBank/DDBJ databases">
        <authorList>
            <person name="Palmer J.M."/>
        </authorList>
    </citation>
    <scope>NUCLEOTIDE SEQUENCE [LARGE SCALE GENOMIC DNA]</scope>
    <source>
        <strain evidence="2 3">TWF102</strain>
    </source>
</reference>